<proteinExistence type="predicted"/>
<name>A0A5C4R5K8_9RHOB</name>
<gene>
    <name evidence="2" type="ORF">FHD67_11185</name>
</gene>
<evidence type="ECO:0000313" key="2">
    <source>
        <dbReference type="EMBL" id="TNH39270.1"/>
    </source>
</evidence>
<evidence type="ECO:0000256" key="1">
    <source>
        <dbReference type="SAM" id="MobiDB-lite"/>
    </source>
</evidence>
<feature type="compositionally biased region" description="Gly residues" evidence="1">
    <location>
        <begin position="64"/>
        <end position="73"/>
    </location>
</feature>
<dbReference type="EMBL" id="VDDC01000017">
    <property type="protein sequence ID" value="TNH39270.1"/>
    <property type="molecule type" value="Genomic_DNA"/>
</dbReference>
<feature type="region of interest" description="Disordered" evidence="1">
    <location>
        <begin position="50"/>
        <end position="73"/>
    </location>
</feature>
<accession>A0A5C4R5K8</accession>
<feature type="region of interest" description="Disordered" evidence="1">
    <location>
        <begin position="1"/>
        <end position="33"/>
    </location>
</feature>
<feature type="region of interest" description="Disordered" evidence="1">
    <location>
        <begin position="148"/>
        <end position="172"/>
    </location>
</feature>
<sequence length="172" mass="16514">MNTGAPGGETGTGDGATGTGTGTGTGAGDGATGTGTGAATGGLGGATATGVRGAGSAGAARSGRGAGGASGVGCGSGAAVWPGRGGRCRQMSCAVGMPPALPCAPACAAIRQAVMVSAPRRAVSWLRRWVMSRAFAVMRASRHLDQPPGRCTRCGMHNGPRPRVTSSSGYPR</sequence>
<protein>
    <submittedName>
        <fullName evidence="2">Uncharacterized protein</fullName>
    </submittedName>
</protein>
<dbReference type="Proteomes" id="UP000304880">
    <property type="component" value="Unassembled WGS sequence"/>
</dbReference>
<organism evidence="2 3">
    <name type="scientific">Paracoccus haeundaensis</name>
    <dbReference type="NCBI Taxonomy" id="225362"/>
    <lineage>
        <taxon>Bacteria</taxon>
        <taxon>Pseudomonadati</taxon>
        <taxon>Pseudomonadota</taxon>
        <taxon>Alphaproteobacteria</taxon>
        <taxon>Rhodobacterales</taxon>
        <taxon>Paracoccaceae</taxon>
        <taxon>Paracoccus</taxon>
    </lineage>
</organism>
<comment type="caution">
    <text evidence="2">The sequence shown here is derived from an EMBL/GenBank/DDBJ whole genome shotgun (WGS) entry which is preliminary data.</text>
</comment>
<reference evidence="2 3" key="1">
    <citation type="submission" date="2019-06" db="EMBL/GenBank/DDBJ databases">
        <authorList>
            <person name="Li J."/>
        </authorList>
    </citation>
    <scope>NUCLEOTIDE SEQUENCE [LARGE SCALE GENOMIC DNA]</scope>
    <source>
        <strain evidence="2 3">CGMCC 1.8012</strain>
    </source>
</reference>
<keyword evidence="3" id="KW-1185">Reference proteome</keyword>
<evidence type="ECO:0000313" key="3">
    <source>
        <dbReference type="Proteomes" id="UP000304880"/>
    </source>
</evidence>
<dbReference type="AlphaFoldDB" id="A0A5C4R5K8"/>